<organism evidence="1">
    <name type="scientific">marine sediment metagenome</name>
    <dbReference type="NCBI Taxonomy" id="412755"/>
    <lineage>
        <taxon>unclassified sequences</taxon>
        <taxon>metagenomes</taxon>
        <taxon>ecological metagenomes</taxon>
    </lineage>
</organism>
<sequence>MEKKEKRGRQRRCWSCRRKKVNIEDKCHGCGHWVCVHCVGRHGHYFDQLHGRGRSV</sequence>
<name>A0A0F9LF19_9ZZZZ</name>
<reference evidence="1" key="1">
    <citation type="journal article" date="2015" name="Nature">
        <title>Complex archaea that bridge the gap between prokaryotes and eukaryotes.</title>
        <authorList>
            <person name="Spang A."/>
            <person name="Saw J.H."/>
            <person name="Jorgensen S.L."/>
            <person name="Zaremba-Niedzwiedzka K."/>
            <person name="Martijn J."/>
            <person name="Lind A.E."/>
            <person name="van Eijk R."/>
            <person name="Schleper C."/>
            <person name="Guy L."/>
            <person name="Ettema T.J."/>
        </authorList>
    </citation>
    <scope>NUCLEOTIDE SEQUENCE</scope>
</reference>
<evidence type="ECO:0008006" key="2">
    <source>
        <dbReference type="Google" id="ProtNLM"/>
    </source>
</evidence>
<comment type="caution">
    <text evidence="1">The sequence shown here is derived from an EMBL/GenBank/DDBJ whole genome shotgun (WGS) entry which is preliminary data.</text>
</comment>
<gene>
    <name evidence="1" type="ORF">LCGC14_1221770</name>
</gene>
<dbReference type="EMBL" id="LAZR01006439">
    <property type="protein sequence ID" value="KKM92108.1"/>
    <property type="molecule type" value="Genomic_DNA"/>
</dbReference>
<evidence type="ECO:0000313" key="1">
    <source>
        <dbReference type="EMBL" id="KKM92108.1"/>
    </source>
</evidence>
<proteinExistence type="predicted"/>
<accession>A0A0F9LF19</accession>
<protein>
    <recommendedName>
        <fullName evidence="2">B box-type domain-containing protein</fullName>
    </recommendedName>
</protein>
<dbReference type="AlphaFoldDB" id="A0A0F9LF19"/>